<dbReference type="InterPro" id="IPR047165">
    <property type="entry name" value="RHG17/44/SH3BP1-like"/>
</dbReference>
<dbReference type="AlphaFoldDB" id="A0A8C4T373"/>
<dbReference type="FunFam" id="1.10.555.10:FF:000001">
    <property type="entry name" value="Rho GTPase activating protein 44"/>
    <property type="match status" value="1"/>
</dbReference>
<proteinExistence type="predicted"/>
<dbReference type="PROSITE" id="PS51021">
    <property type="entry name" value="BAR"/>
    <property type="match status" value="1"/>
</dbReference>
<feature type="compositionally biased region" description="Polar residues" evidence="5">
    <location>
        <begin position="625"/>
        <end position="637"/>
    </location>
</feature>
<feature type="compositionally biased region" description="Polar residues" evidence="5">
    <location>
        <begin position="585"/>
        <end position="600"/>
    </location>
</feature>
<dbReference type="Pfam" id="PF03114">
    <property type="entry name" value="BAR"/>
    <property type="match status" value="1"/>
</dbReference>
<evidence type="ECO:0000256" key="3">
    <source>
        <dbReference type="ARBA" id="ARBA00022490"/>
    </source>
</evidence>
<dbReference type="SMART" id="SM00324">
    <property type="entry name" value="RhoGAP"/>
    <property type="match status" value="1"/>
</dbReference>
<comment type="subcellular location">
    <subcellularLocation>
        <location evidence="1">Cytoplasm</location>
        <location evidence="1">Cytosol</location>
    </subcellularLocation>
</comment>
<protein>
    <submittedName>
        <fullName evidence="8">Uncharacterized protein</fullName>
    </submittedName>
</protein>
<dbReference type="Ensembl" id="ENSECRT00000025580.1">
    <property type="protein sequence ID" value="ENSECRP00000025040.1"/>
    <property type="gene ID" value="ENSECRG00000016962.1"/>
</dbReference>
<dbReference type="SMART" id="SM00721">
    <property type="entry name" value="BAR"/>
    <property type="match status" value="1"/>
</dbReference>
<keyword evidence="4" id="KW-0597">Phosphoprotein</keyword>
<dbReference type="InterPro" id="IPR004148">
    <property type="entry name" value="BAR_dom"/>
</dbReference>
<reference evidence="8" key="3">
    <citation type="submission" date="2025-09" db="UniProtKB">
        <authorList>
            <consortium name="Ensembl"/>
        </authorList>
    </citation>
    <scope>IDENTIFICATION</scope>
</reference>
<dbReference type="GeneTree" id="ENSGT00940000158369"/>
<dbReference type="GO" id="GO:0035020">
    <property type="term" value="P:regulation of Rac protein signal transduction"/>
    <property type="evidence" value="ECO:0007669"/>
    <property type="project" value="TreeGrafter"/>
</dbReference>
<name>A0A8C4T373_ERPCA</name>
<keyword evidence="2" id="KW-0343">GTPase activation</keyword>
<feature type="compositionally biased region" description="Low complexity" evidence="5">
    <location>
        <begin position="645"/>
        <end position="663"/>
    </location>
</feature>
<evidence type="ECO:0000259" key="7">
    <source>
        <dbReference type="PROSITE" id="PS51021"/>
    </source>
</evidence>
<dbReference type="GO" id="GO:0032956">
    <property type="term" value="P:regulation of actin cytoskeleton organization"/>
    <property type="evidence" value="ECO:0007669"/>
    <property type="project" value="TreeGrafter"/>
</dbReference>
<evidence type="ECO:0000259" key="6">
    <source>
        <dbReference type="PROSITE" id="PS50238"/>
    </source>
</evidence>
<feature type="region of interest" description="Disordered" evidence="5">
    <location>
        <begin position="548"/>
        <end position="695"/>
    </location>
</feature>
<evidence type="ECO:0000256" key="4">
    <source>
        <dbReference type="ARBA" id="ARBA00022553"/>
    </source>
</evidence>
<gene>
    <name evidence="8" type="primary">sh3bp1</name>
</gene>
<feature type="compositionally biased region" description="Basic and acidic residues" evidence="5">
    <location>
        <begin position="552"/>
        <end position="568"/>
    </location>
</feature>
<keyword evidence="9" id="KW-1185">Reference proteome</keyword>
<evidence type="ECO:0000313" key="9">
    <source>
        <dbReference type="Proteomes" id="UP000694620"/>
    </source>
</evidence>
<dbReference type="PROSITE" id="PS50238">
    <property type="entry name" value="RHOGAP"/>
    <property type="match status" value="1"/>
</dbReference>
<dbReference type="FunFam" id="1.20.1270.60:FF:000053">
    <property type="entry name" value="SH3 domain-binding protein 1"/>
    <property type="match status" value="1"/>
</dbReference>
<reference evidence="8" key="2">
    <citation type="submission" date="2025-08" db="UniProtKB">
        <authorList>
            <consortium name="Ensembl"/>
        </authorList>
    </citation>
    <scope>IDENTIFICATION</scope>
</reference>
<accession>A0A8C4T373</accession>
<dbReference type="InterPro" id="IPR027267">
    <property type="entry name" value="AH/BAR_dom_sf"/>
</dbReference>
<feature type="domain" description="BAR" evidence="7">
    <location>
        <begin position="15"/>
        <end position="241"/>
    </location>
</feature>
<sequence length="695" mass="76944">MMMKKQFNRMKQLANVGRVQDATDLLCDDLAQVEQRLEPTRKACQIVHKKLTGCLQSQPGLDMEKKMKKLPLTALAAGMAESFKDFDVDSSIRKVLEMCCCIENKLAKELAEYELQMEKEVLEPLNKLSEEDLPDILRDKKLFAKHSCDWTNAKNRQAQSNSGAQAKLDGLREEVEEAWRKVEQSKDQYSADLYLFATKEDSYANYYMRLLELQANYHKNSLHILNDIISEVKENNSFAGSPLQSPSLGVYGVALETHLRTSSRKIALPIEECVKMLLTKGMKEEGLFRLAAAASILKKLKSGLDSGNIDPTEFYSDPHAVAGTGKRQHAPVISSASDSSLLISYCAFSHLGALKSYLRELPEPIMTFELYNDWFKASSEKNTEAKLEVFRDICRRLPNENYDNLRYLVKFLAKLAELQEINKMSPSNIAIVLGPNLLWSQNEGDTATLDMASASSVQVVTVIEPLIQLADQLFPGENDFGETQMPEAMNTNVSDEMSLSALNIKEEVPVAEAPPMPQKETISDSFSISTASSIESNAIPIIKSGSISRRTSQWEKSPDRNLSREEPIKQAPTPHTEGPKITENVPATLTTKPKPSTGSGASPKPAKRGVMQKPALSHIRYPESLSASKAVSRNLSLSRPRGQMNSPGPSNISRSSSSVQDISTAKKKKTIAGPLKAPNIPPPLPPSQKTVSKQM</sequence>
<dbReference type="Pfam" id="PF00620">
    <property type="entry name" value="RhoGAP"/>
    <property type="match status" value="2"/>
</dbReference>
<dbReference type="GO" id="GO:0005096">
    <property type="term" value="F:GTPase activator activity"/>
    <property type="evidence" value="ECO:0007669"/>
    <property type="project" value="UniProtKB-KW"/>
</dbReference>
<dbReference type="Gene3D" id="1.20.1270.60">
    <property type="entry name" value="Arfaptin homology (AH) domain/BAR domain"/>
    <property type="match status" value="1"/>
</dbReference>
<dbReference type="GO" id="GO:0005829">
    <property type="term" value="C:cytosol"/>
    <property type="evidence" value="ECO:0007669"/>
    <property type="project" value="UniProtKB-SubCell"/>
</dbReference>
<dbReference type="Proteomes" id="UP000694620">
    <property type="component" value="Chromosome 12"/>
</dbReference>
<reference evidence="8" key="1">
    <citation type="submission" date="2021-06" db="EMBL/GenBank/DDBJ databases">
        <authorList>
            <consortium name="Wellcome Sanger Institute Data Sharing"/>
        </authorList>
    </citation>
    <scope>NUCLEOTIDE SEQUENCE [LARGE SCALE GENOMIC DNA]</scope>
</reference>
<dbReference type="SUPFAM" id="SSF103657">
    <property type="entry name" value="BAR/IMD domain-like"/>
    <property type="match status" value="1"/>
</dbReference>
<dbReference type="Gene3D" id="1.10.555.10">
    <property type="entry name" value="Rho GTPase activation protein"/>
    <property type="match status" value="1"/>
</dbReference>
<organism evidence="8 9">
    <name type="scientific">Erpetoichthys calabaricus</name>
    <name type="common">Rope fish</name>
    <name type="synonym">Calamoichthys calabaricus</name>
    <dbReference type="NCBI Taxonomy" id="27687"/>
    <lineage>
        <taxon>Eukaryota</taxon>
        <taxon>Metazoa</taxon>
        <taxon>Chordata</taxon>
        <taxon>Craniata</taxon>
        <taxon>Vertebrata</taxon>
        <taxon>Euteleostomi</taxon>
        <taxon>Actinopterygii</taxon>
        <taxon>Polypteriformes</taxon>
        <taxon>Polypteridae</taxon>
        <taxon>Erpetoichthys</taxon>
    </lineage>
</organism>
<dbReference type="SUPFAM" id="SSF48350">
    <property type="entry name" value="GTPase activation domain, GAP"/>
    <property type="match status" value="1"/>
</dbReference>
<keyword evidence="3" id="KW-0963">Cytoplasm</keyword>
<evidence type="ECO:0000313" key="8">
    <source>
        <dbReference type="Ensembl" id="ENSECRP00000025040.1"/>
    </source>
</evidence>
<dbReference type="InterPro" id="IPR000198">
    <property type="entry name" value="RhoGAP_dom"/>
</dbReference>
<dbReference type="PANTHER" id="PTHR14130:SF12">
    <property type="entry name" value="BARGIN-RELATED"/>
    <property type="match status" value="1"/>
</dbReference>
<evidence type="ECO:0000256" key="1">
    <source>
        <dbReference type="ARBA" id="ARBA00004514"/>
    </source>
</evidence>
<dbReference type="PANTHER" id="PTHR14130">
    <property type="entry name" value="3BP-1 RELATED RHOGAP"/>
    <property type="match status" value="1"/>
</dbReference>
<dbReference type="InterPro" id="IPR008936">
    <property type="entry name" value="Rho_GTPase_activation_prot"/>
</dbReference>
<dbReference type="GO" id="GO:0007165">
    <property type="term" value="P:signal transduction"/>
    <property type="evidence" value="ECO:0007669"/>
    <property type="project" value="InterPro"/>
</dbReference>
<feature type="domain" description="Rho-GAP" evidence="6">
    <location>
        <begin position="253"/>
        <end position="474"/>
    </location>
</feature>
<evidence type="ECO:0000256" key="2">
    <source>
        <dbReference type="ARBA" id="ARBA00022468"/>
    </source>
</evidence>
<evidence type="ECO:0000256" key="5">
    <source>
        <dbReference type="SAM" id="MobiDB-lite"/>
    </source>
</evidence>